<evidence type="ECO:0000256" key="7">
    <source>
        <dbReference type="ARBA" id="ARBA00022723"/>
    </source>
</evidence>
<keyword evidence="7" id="KW-0479">Metal-binding</keyword>
<dbReference type="GO" id="GO:0009055">
    <property type="term" value="F:electron transfer activity"/>
    <property type="evidence" value="ECO:0007669"/>
    <property type="project" value="TreeGrafter"/>
</dbReference>
<feature type="transmembrane region" description="Helical" evidence="12">
    <location>
        <begin position="6"/>
        <end position="36"/>
    </location>
</feature>
<keyword evidence="14" id="KW-1185">Reference proteome</keyword>
<keyword evidence="9 12" id="KW-1133">Transmembrane helix</keyword>
<keyword evidence="11 12" id="KW-0472">Membrane</keyword>
<gene>
    <name evidence="13" type="primary">cydB</name>
    <name evidence="13" type="ORF">EPA93_23365</name>
</gene>
<evidence type="ECO:0000256" key="12">
    <source>
        <dbReference type="SAM" id="Phobius"/>
    </source>
</evidence>
<name>A0A4P6JTJ1_KTERU</name>
<dbReference type="OrthoDB" id="9776710at2"/>
<dbReference type="PANTHER" id="PTHR43141">
    <property type="entry name" value="CYTOCHROME BD2 SUBUNIT II"/>
    <property type="match status" value="1"/>
</dbReference>
<dbReference type="PANTHER" id="PTHR43141:SF5">
    <property type="entry name" value="CYTOCHROME BD-I UBIQUINOL OXIDASE SUBUNIT 2"/>
    <property type="match status" value="1"/>
</dbReference>
<feature type="transmembrane region" description="Helical" evidence="12">
    <location>
        <begin position="198"/>
        <end position="218"/>
    </location>
</feature>
<evidence type="ECO:0000313" key="14">
    <source>
        <dbReference type="Proteomes" id="UP000290365"/>
    </source>
</evidence>
<evidence type="ECO:0000256" key="1">
    <source>
        <dbReference type="ARBA" id="ARBA00004651"/>
    </source>
</evidence>
<feature type="transmembrane region" description="Helical" evidence="12">
    <location>
        <begin position="224"/>
        <end position="246"/>
    </location>
</feature>
<dbReference type="GO" id="GO:0005886">
    <property type="term" value="C:plasma membrane"/>
    <property type="evidence" value="ECO:0007669"/>
    <property type="project" value="UniProtKB-SubCell"/>
</dbReference>
<keyword evidence="6 12" id="KW-0812">Transmembrane</keyword>
<dbReference type="KEGG" id="kbs:EPA93_23365"/>
<dbReference type="GO" id="GO:0070069">
    <property type="term" value="C:cytochrome complex"/>
    <property type="evidence" value="ECO:0007669"/>
    <property type="project" value="TreeGrafter"/>
</dbReference>
<evidence type="ECO:0000256" key="10">
    <source>
        <dbReference type="ARBA" id="ARBA00023004"/>
    </source>
</evidence>
<protein>
    <submittedName>
        <fullName evidence="13">Cytochrome d ubiquinol oxidase subunit II</fullName>
    </submittedName>
</protein>
<dbReference type="GO" id="GO:0019646">
    <property type="term" value="P:aerobic electron transport chain"/>
    <property type="evidence" value="ECO:0007669"/>
    <property type="project" value="TreeGrafter"/>
</dbReference>
<evidence type="ECO:0000256" key="4">
    <source>
        <dbReference type="ARBA" id="ARBA00022475"/>
    </source>
</evidence>
<dbReference type="RefSeq" id="WP_129889817.1">
    <property type="nucleotide sequence ID" value="NZ_CP035758.1"/>
</dbReference>
<keyword evidence="3" id="KW-0813">Transport</keyword>
<dbReference type="AlphaFoldDB" id="A0A4P6JTJ1"/>
<feature type="transmembrane region" description="Helical" evidence="12">
    <location>
        <begin position="82"/>
        <end position="102"/>
    </location>
</feature>
<evidence type="ECO:0000313" key="13">
    <source>
        <dbReference type="EMBL" id="QBD78764.1"/>
    </source>
</evidence>
<organism evidence="13 14">
    <name type="scientific">Ktedonosporobacter rubrisoli</name>
    <dbReference type="NCBI Taxonomy" id="2509675"/>
    <lineage>
        <taxon>Bacteria</taxon>
        <taxon>Bacillati</taxon>
        <taxon>Chloroflexota</taxon>
        <taxon>Ktedonobacteria</taxon>
        <taxon>Ktedonobacterales</taxon>
        <taxon>Ktedonosporobacteraceae</taxon>
        <taxon>Ktedonosporobacter</taxon>
    </lineage>
</organism>
<feature type="transmembrane region" description="Helical" evidence="12">
    <location>
        <begin position="253"/>
        <end position="273"/>
    </location>
</feature>
<evidence type="ECO:0000256" key="8">
    <source>
        <dbReference type="ARBA" id="ARBA00022982"/>
    </source>
</evidence>
<dbReference type="EMBL" id="CP035758">
    <property type="protein sequence ID" value="QBD78764.1"/>
    <property type="molecule type" value="Genomic_DNA"/>
</dbReference>
<dbReference type="PIRSF" id="PIRSF000267">
    <property type="entry name" value="Cyt_oxidse_sub2"/>
    <property type="match status" value="1"/>
</dbReference>
<dbReference type="GO" id="GO:0046872">
    <property type="term" value="F:metal ion binding"/>
    <property type="evidence" value="ECO:0007669"/>
    <property type="project" value="UniProtKB-KW"/>
</dbReference>
<proteinExistence type="inferred from homology"/>
<reference evidence="13 14" key="1">
    <citation type="submission" date="2019-01" db="EMBL/GenBank/DDBJ databases">
        <title>Ktedonosporobacter rubrisoli SCAWS-G2.</title>
        <authorList>
            <person name="Huang Y."/>
            <person name="Yan B."/>
        </authorList>
    </citation>
    <scope>NUCLEOTIDE SEQUENCE [LARGE SCALE GENOMIC DNA]</scope>
    <source>
        <strain evidence="13 14">SCAWS-G2</strain>
    </source>
</reference>
<dbReference type="InterPro" id="IPR003317">
    <property type="entry name" value="Cyt-d_oxidase_su2"/>
</dbReference>
<comment type="subcellular location">
    <subcellularLocation>
        <location evidence="1">Cell membrane</location>
        <topology evidence="1">Multi-pass membrane protein</topology>
    </subcellularLocation>
</comment>
<feature type="transmembrane region" description="Helical" evidence="12">
    <location>
        <begin position="114"/>
        <end position="136"/>
    </location>
</feature>
<keyword evidence="4" id="KW-1003">Cell membrane</keyword>
<accession>A0A4P6JTJ1</accession>
<evidence type="ECO:0000256" key="3">
    <source>
        <dbReference type="ARBA" id="ARBA00022448"/>
    </source>
</evidence>
<keyword evidence="5" id="KW-0349">Heme</keyword>
<comment type="similarity">
    <text evidence="2">Belongs to the cytochrome ubiquinol oxidase subunit 2 family.</text>
</comment>
<keyword evidence="10" id="KW-0408">Iron</keyword>
<feature type="transmembrane region" description="Helical" evidence="12">
    <location>
        <begin position="302"/>
        <end position="320"/>
    </location>
</feature>
<dbReference type="GO" id="GO:0016682">
    <property type="term" value="F:oxidoreductase activity, acting on diphenols and related substances as donors, oxygen as acceptor"/>
    <property type="evidence" value="ECO:0007669"/>
    <property type="project" value="TreeGrafter"/>
</dbReference>
<feature type="transmembrane region" description="Helical" evidence="12">
    <location>
        <begin position="156"/>
        <end position="178"/>
    </location>
</feature>
<evidence type="ECO:0000256" key="5">
    <source>
        <dbReference type="ARBA" id="ARBA00022617"/>
    </source>
</evidence>
<evidence type="ECO:0000256" key="2">
    <source>
        <dbReference type="ARBA" id="ARBA00007543"/>
    </source>
</evidence>
<dbReference type="NCBIfam" id="TIGR00203">
    <property type="entry name" value="cydB"/>
    <property type="match status" value="1"/>
</dbReference>
<evidence type="ECO:0000256" key="6">
    <source>
        <dbReference type="ARBA" id="ARBA00022692"/>
    </source>
</evidence>
<dbReference type="Pfam" id="PF02322">
    <property type="entry name" value="Cyt_bd_oxida_II"/>
    <property type="match status" value="1"/>
</dbReference>
<sequence length="337" mass="37954">MDLHILWFGLIVILFCGFFLLEGFDFGVGMLMPFLGKNDVERRTIISAIGPFWDGNEVWLITAGGAMFAAFPDWYATLFSGFYIVMFLVLLALILRGAALEFRGKDKSRSWRRFWDWAVMLGSALPGFLWGIIFANCLLGVPIDEKMNFVGNFWQLFNPYALVCGLAVTAMFLLHGAIFLDLKLEGKLRVHAGKMARLLWLPTISLVVVFVSATYLLTDALARLSIAQVAVTLGVASALIAVFWLLQREKSGWAFVMTSLALIGTVLALYLQLFPRMMVSSLNPAWSLTIYNASSSQYTLTVMSWVALTFIPFVLAYQAWNYWVFRKRISVHASSHY</sequence>
<evidence type="ECO:0000256" key="9">
    <source>
        <dbReference type="ARBA" id="ARBA00022989"/>
    </source>
</evidence>
<evidence type="ECO:0000256" key="11">
    <source>
        <dbReference type="ARBA" id="ARBA00023136"/>
    </source>
</evidence>
<dbReference type="Proteomes" id="UP000290365">
    <property type="component" value="Chromosome"/>
</dbReference>
<keyword evidence="8" id="KW-0249">Electron transport</keyword>